<evidence type="ECO:0000313" key="9">
    <source>
        <dbReference type="EMBL" id="ERK00821.1"/>
    </source>
</evidence>
<dbReference type="PANTHER" id="PTHR33406:SF13">
    <property type="entry name" value="MEMBRANE PROTEIN YDFJ"/>
    <property type="match status" value="1"/>
</dbReference>
<dbReference type="InterPro" id="IPR050545">
    <property type="entry name" value="Mycobact_MmpL"/>
</dbReference>
<dbReference type="SUPFAM" id="SSF82866">
    <property type="entry name" value="Multidrug efflux transporter AcrB transmembrane domain"/>
    <property type="match status" value="2"/>
</dbReference>
<dbReference type="Proteomes" id="UP000016412">
    <property type="component" value="Unassembled WGS sequence"/>
</dbReference>
<keyword evidence="11" id="KW-1185">Reference proteome</keyword>
<keyword evidence="3 6" id="KW-0812">Transmembrane</keyword>
<evidence type="ECO:0000259" key="7">
    <source>
        <dbReference type="PROSITE" id="PS50156"/>
    </source>
</evidence>
<dbReference type="PATRIC" id="fig|1125725.3.peg.853"/>
<organism evidence="8 10">
    <name type="scientific">Treponema socranskii subsp. socranskii VPI DR56BR1116 = ATCC 35536</name>
    <dbReference type="NCBI Taxonomy" id="1125725"/>
    <lineage>
        <taxon>Bacteria</taxon>
        <taxon>Pseudomonadati</taxon>
        <taxon>Spirochaetota</taxon>
        <taxon>Spirochaetia</taxon>
        <taxon>Spirochaetales</taxon>
        <taxon>Treponemataceae</taxon>
        <taxon>Treponema</taxon>
    </lineage>
</organism>
<keyword evidence="2" id="KW-1003">Cell membrane</keyword>
<comment type="subcellular location">
    <subcellularLocation>
        <location evidence="1">Cell membrane</location>
        <topology evidence="1">Multi-pass membrane protein</topology>
    </subcellularLocation>
</comment>
<dbReference type="Proteomes" id="UP000016646">
    <property type="component" value="Unassembled WGS sequence"/>
</dbReference>
<feature type="transmembrane region" description="Helical" evidence="6">
    <location>
        <begin position="911"/>
        <end position="940"/>
    </location>
</feature>
<dbReference type="PANTHER" id="PTHR33406">
    <property type="entry name" value="MEMBRANE PROTEIN MJ1562-RELATED"/>
    <property type="match status" value="1"/>
</dbReference>
<evidence type="ECO:0000256" key="3">
    <source>
        <dbReference type="ARBA" id="ARBA00022692"/>
    </source>
</evidence>
<keyword evidence="4 6" id="KW-1133">Transmembrane helix</keyword>
<dbReference type="InterPro" id="IPR004869">
    <property type="entry name" value="MMPL_dom"/>
</dbReference>
<feature type="transmembrane region" description="Helical" evidence="6">
    <location>
        <begin position="814"/>
        <end position="834"/>
    </location>
</feature>
<dbReference type="PROSITE" id="PS50156">
    <property type="entry name" value="SSD"/>
    <property type="match status" value="2"/>
</dbReference>
<name>U1GTA2_TRESO</name>
<evidence type="ECO:0000256" key="1">
    <source>
        <dbReference type="ARBA" id="ARBA00004651"/>
    </source>
</evidence>
<dbReference type="eggNOG" id="COG1033">
    <property type="taxonomic scope" value="Bacteria"/>
</dbReference>
<dbReference type="Pfam" id="PF03176">
    <property type="entry name" value="MMPL"/>
    <property type="match status" value="2"/>
</dbReference>
<sequence length="961" mass="105968">MQRFFKHPRIIIIACLAVTGILGIQLKNIKLDNSVRQFFPHKHASYTRLIDTEDMFGSTVVIGVSLETDGDSIVTPENIAIIDRITTEIEALENVESVDSLTNIDFIYGKDDALIAGNLIGVERKNGLLPPLTDEQAETVKRNVNDWDDMYRRVILSDDGRAAQMQIILKSNNHPDPNEVHESDEAVRQRTLNAIRDIAGKATEHTNLNVIYYGDPVLTESSRKFMLSDLKNLIPLVVVVVLITLFLSFKTLDGTLLPLIAVLMATIWTCGTMAALGFTFTIVTSIIPVALIACGSAYGIHVLTHYYVALDDALEKGGTLTKEIHKALIIESLKDVFVAVFLAALTTAIGFISLVTSPIGPLHSFAIFTALGIAFSLILATTFIPALLMIKNPEKVGYRSKRFTQAEAKVKAKIEAKRTGSHRSSETLYGIYSFFCGSKPRIYLFCTLIVLFSAVGLSRLHIDTALISYFPYMSKLRQDVYYVDERFAGTNTVYMIVKGPVQKDENGNDVLDEDGKRMYVAGSMTKPEILKPLDDMQTYLLDNFDSVGKIVSFTTFIKRMNQVMHVPAAENVSDESASLIADDGFGSGDFGSDFGSSDFGSNDFGNDFAASDFGGDFGSSSAPETEAPVDFIDPNIEYARKLSEKMSVRDMLDMLSAAYVEAGGQHATVEKIVSALEKKFNYNGIDYYEIPDDVKKYPAANREALSDLVSQYLLLFSGSLDRFANNQLQPSVLRTQVQFRSHSTDDITHFIDTASDYAQKHFPEGYTVEFTGPGEMEATMTDMVISSQLKSLLFSLICVFIVIAVSFRSGWAGLLGTVPLAFTILLNYMVMGFSGIKLDLVTSILASVAIGVGIDYTIHFLETYRAERSLTRDGKDAAKRTFRKSGIGIITNALAVGLGFLVLYFSQFVVLRFIGILVAIVMFTSSALAMTIIPGFLVAYDPKFIRAKKEVERDIGENDTE</sequence>
<feature type="transmembrane region" description="Helical" evidence="6">
    <location>
        <begin position="442"/>
        <end position="462"/>
    </location>
</feature>
<comment type="caution">
    <text evidence="8">The sequence shown here is derived from an EMBL/GenBank/DDBJ whole genome shotgun (WGS) entry which is preliminary data.</text>
</comment>
<evidence type="ECO:0000256" key="2">
    <source>
        <dbReference type="ARBA" id="ARBA00022475"/>
    </source>
</evidence>
<dbReference type="GO" id="GO:0022857">
    <property type="term" value="F:transmembrane transporter activity"/>
    <property type="evidence" value="ECO:0007669"/>
    <property type="project" value="InterPro"/>
</dbReference>
<dbReference type="Gene3D" id="1.20.1640.10">
    <property type="entry name" value="Multidrug efflux transporter AcrB transmembrane domain"/>
    <property type="match status" value="2"/>
</dbReference>
<dbReference type="GO" id="GO:0005886">
    <property type="term" value="C:plasma membrane"/>
    <property type="evidence" value="ECO:0007669"/>
    <property type="project" value="UniProtKB-SubCell"/>
</dbReference>
<dbReference type="EMBL" id="AUZJ01000016">
    <property type="protein sequence ID" value="ERF61165.1"/>
    <property type="molecule type" value="Genomic_DNA"/>
</dbReference>
<evidence type="ECO:0000313" key="10">
    <source>
        <dbReference type="Proteomes" id="UP000016412"/>
    </source>
</evidence>
<dbReference type="RefSeq" id="WP_021329869.1">
    <property type="nucleotide sequence ID" value="NZ_AUZJ01000016.1"/>
</dbReference>
<keyword evidence="5 6" id="KW-0472">Membrane</keyword>
<protein>
    <submittedName>
        <fullName evidence="8">Sterol-sensing domain of SREBP cleavage-activation</fullName>
    </submittedName>
</protein>
<feature type="domain" description="SSD" evidence="7">
    <location>
        <begin position="813"/>
        <end position="939"/>
    </location>
</feature>
<feature type="transmembrane region" description="Helical" evidence="6">
    <location>
        <begin position="885"/>
        <end position="905"/>
    </location>
</feature>
<feature type="transmembrane region" description="Helical" evidence="6">
    <location>
        <begin position="336"/>
        <end position="359"/>
    </location>
</feature>
<accession>U1GTA2</accession>
<dbReference type="AlphaFoldDB" id="U1GTA2"/>
<feature type="transmembrane region" description="Helical" evidence="6">
    <location>
        <begin position="286"/>
        <end position="308"/>
    </location>
</feature>
<evidence type="ECO:0000256" key="5">
    <source>
        <dbReference type="ARBA" id="ARBA00023136"/>
    </source>
</evidence>
<dbReference type="InterPro" id="IPR001036">
    <property type="entry name" value="Acrflvin-R"/>
</dbReference>
<feature type="transmembrane region" description="Helical" evidence="6">
    <location>
        <begin position="789"/>
        <end position="807"/>
    </location>
</feature>
<dbReference type="STRING" id="1125725.HMPREF1325_0604"/>
<feature type="transmembrane region" description="Helical" evidence="6">
    <location>
        <begin position="232"/>
        <end position="249"/>
    </location>
</feature>
<gene>
    <name evidence="9" type="ORF">HMPREF0860_1178</name>
    <name evidence="8" type="ORF">HMPREF1325_0604</name>
</gene>
<evidence type="ECO:0000256" key="6">
    <source>
        <dbReference type="SAM" id="Phobius"/>
    </source>
</evidence>
<dbReference type="EMBL" id="AVQI01000064">
    <property type="protein sequence ID" value="ERK00821.1"/>
    <property type="molecule type" value="Genomic_DNA"/>
</dbReference>
<evidence type="ECO:0000256" key="4">
    <source>
        <dbReference type="ARBA" id="ARBA00022989"/>
    </source>
</evidence>
<feature type="transmembrane region" description="Helical" evidence="6">
    <location>
        <begin position="256"/>
        <end position="280"/>
    </location>
</feature>
<feature type="transmembrane region" description="Helical" evidence="6">
    <location>
        <begin position="365"/>
        <end position="390"/>
    </location>
</feature>
<feature type="transmembrane region" description="Helical" evidence="6">
    <location>
        <begin position="840"/>
        <end position="864"/>
    </location>
</feature>
<feature type="domain" description="SSD" evidence="7">
    <location>
        <begin position="259"/>
        <end position="390"/>
    </location>
</feature>
<dbReference type="InterPro" id="IPR000731">
    <property type="entry name" value="SSD"/>
</dbReference>
<reference evidence="10 11" key="1">
    <citation type="submission" date="2013-08" db="EMBL/GenBank/DDBJ databases">
        <authorList>
            <person name="Durkin A.S."/>
            <person name="Haft D.R."/>
            <person name="McCorrison J."/>
            <person name="Torralba M."/>
            <person name="Gillis M."/>
            <person name="Haft D.H."/>
            <person name="Methe B."/>
            <person name="Sutton G."/>
            <person name="Nelson K.E."/>
        </authorList>
    </citation>
    <scope>NUCLEOTIDE SEQUENCE [LARGE SCALE GENOMIC DNA]</scope>
    <source>
        <strain evidence="9 11">ATCC 35536</strain>
        <strain evidence="8 10">VPI DR56BR1116</strain>
    </source>
</reference>
<dbReference type="OrthoDB" id="9809027at2"/>
<dbReference type="PRINTS" id="PR00702">
    <property type="entry name" value="ACRIFLAVINRP"/>
</dbReference>
<evidence type="ECO:0000313" key="8">
    <source>
        <dbReference type="EMBL" id="ERF61165.1"/>
    </source>
</evidence>
<evidence type="ECO:0000313" key="11">
    <source>
        <dbReference type="Proteomes" id="UP000016646"/>
    </source>
</evidence>
<proteinExistence type="predicted"/>